<gene>
    <name evidence="6" type="ORF">SVIO_014530</name>
</gene>
<feature type="region of interest" description="Disordered" evidence="4">
    <location>
        <begin position="380"/>
        <end position="400"/>
    </location>
</feature>
<evidence type="ECO:0000256" key="3">
    <source>
        <dbReference type="ARBA" id="ARBA00022801"/>
    </source>
</evidence>
<name>A0A4D4KW91_STRVO</name>
<dbReference type="GO" id="GO:0046872">
    <property type="term" value="F:metal ion binding"/>
    <property type="evidence" value="ECO:0007669"/>
    <property type="project" value="UniProtKB-KW"/>
</dbReference>
<dbReference type="AlphaFoldDB" id="A0A4D4KW91"/>
<dbReference type="Gene3D" id="3.40.720.10">
    <property type="entry name" value="Alkaline Phosphatase, subunit A"/>
    <property type="match status" value="1"/>
</dbReference>
<dbReference type="GO" id="GO:0005737">
    <property type="term" value="C:cytoplasm"/>
    <property type="evidence" value="ECO:0007669"/>
    <property type="project" value="TreeGrafter"/>
</dbReference>
<evidence type="ECO:0000313" key="6">
    <source>
        <dbReference type="EMBL" id="GDY50830.1"/>
    </source>
</evidence>
<evidence type="ECO:0000256" key="4">
    <source>
        <dbReference type="SAM" id="MobiDB-lite"/>
    </source>
</evidence>
<dbReference type="PROSITE" id="PS00523">
    <property type="entry name" value="SULFATASE_1"/>
    <property type="match status" value="1"/>
</dbReference>
<feature type="domain" description="Sulfatase N-terminal" evidence="5">
    <location>
        <begin position="2"/>
        <end position="339"/>
    </location>
</feature>
<comment type="caution">
    <text evidence="6">The sequence shown here is derived from an EMBL/GenBank/DDBJ whole genome shotgun (WGS) entry which is preliminary data.</text>
</comment>
<dbReference type="EMBL" id="BJHW01000001">
    <property type="protein sequence ID" value="GDY50830.1"/>
    <property type="molecule type" value="Genomic_DNA"/>
</dbReference>
<feature type="compositionally biased region" description="Low complexity" evidence="4">
    <location>
        <begin position="384"/>
        <end position="400"/>
    </location>
</feature>
<dbReference type="SUPFAM" id="SSF53649">
    <property type="entry name" value="Alkaline phosphatase-like"/>
    <property type="match status" value="1"/>
</dbReference>
<organism evidence="6 7">
    <name type="scientific">Streptomyces violaceusniger</name>
    <dbReference type="NCBI Taxonomy" id="68280"/>
    <lineage>
        <taxon>Bacteria</taxon>
        <taxon>Bacillati</taxon>
        <taxon>Actinomycetota</taxon>
        <taxon>Actinomycetes</taxon>
        <taxon>Kitasatosporales</taxon>
        <taxon>Streptomycetaceae</taxon>
        <taxon>Streptomyces</taxon>
        <taxon>Streptomyces violaceusniger group</taxon>
    </lineage>
</organism>
<sequence>MNLLFLMTDQHRVDTLGCYGNPHVATPNLDRLAATGTRFDRFYTPTAICTPARASLLTGQAPFRHRLLANYERNVGYLEDLREDAFTFPGALAERDYQLGLVGKWHVGTHRNAASYGFDGPDLPGWHNPVDHPDYAAYLKERGLPPYRISDSVRGTTPNGNPGNLLAARLHQPVEATFEHYLATRAIEQLERYAADGRPFFLATHFFGPHLPYLLPDAYFDRYDPDLVDLPASIAETFEGKPPVQRNYSAHWTFDTIPIEVTRKLIAVYWGYVTLIDEQIGRILTRLDELGLADDTSVFFTADHGEFTGAHRLHDKGPAMYEDIYRIPGIIRVPGRPRRCARSSSASPTARPPSWISRAATPHRPWTAEAWCRWCGANAHGGRPSCSPSSTATTSRIRSG</sequence>
<proteinExistence type="inferred from homology"/>
<dbReference type="InterPro" id="IPR000917">
    <property type="entry name" value="Sulfatase_N"/>
</dbReference>
<keyword evidence="2" id="KW-0479">Metal-binding</keyword>
<dbReference type="PANTHER" id="PTHR45953">
    <property type="entry name" value="IDURONATE 2-SULFATASE"/>
    <property type="match status" value="1"/>
</dbReference>
<keyword evidence="3" id="KW-0378">Hydrolase</keyword>
<evidence type="ECO:0000256" key="2">
    <source>
        <dbReference type="ARBA" id="ARBA00022723"/>
    </source>
</evidence>
<keyword evidence="7" id="KW-1185">Reference proteome</keyword>
<dbReference type="PANTHER" id="PTHR45953:SF1">
    <property type="entry name" value="IDURONATE 2-SULFATASE"/>
    <property type="match status" value="1"/>
</dbReference>
<dbReference type="InterPro" id="IPR017850">
    <property type="entry name" value="Alkaline_phosphatase_core_sf"/>
</dbReference>
<dbReference type="GO" id="GO:0008484">
    <property type="term" value="F:sulfuric ester hydrolase activity"/>
    <property type="evidence" value="ECO:0007669"/>
    <property type="project" value="TreeGrafter"/>
</dbReference>
<feature type="compositionally biased region" description="Low complexity" evidence="4">
    <location>
        <begin position="342"/>
        <end position="354"/>
    </location>
</feature>
<protein>
    <recommendedName>
        <fullName evidence="5">Sulfatase N-terminal domain-containing protein</fullName>
    </recommendedName>
</protein>
<evidence type="ECO:0000259" key="5">
    <source>
        <dbReference type="Pfam" id="PF00884"/>
    </source>
</evidence>
<dbReference type="Proteomes" id="UP000301309">
    <property type="component" value="Unassembled WGS sequence"/>
</dbReference>
<comment type="similarity">
    <text evidence="1">Belongs to the sulfatase family.</text>
</comment>
<reference evidence="6 7" key="1">
    <citation type="journal article" date="2020" name="Int. J. Syst. Evol. Microbiol.">
        <title>Reclassification of Streptomyces castelarensis and Streptomyces sporoclivatus as later heterotypic synonyms of Streptomyces antimycoticus.</title>
        <authorList>
            <person name="Komaki H."/>
            <person name="Tamura T."/>
        </authorList>
    </citation>
    <scope>NUCLEOTIDE SEQUENCE [LARGE SCALE GENOMIC DNA]</scope>
    <source>
        <strain evidence="6 7">NBRC 13459</strain>
    </source>
</reference>
<evidence type="ECO:0000313" key="7">
    <source>
        <dbReference type="Proteomes" id="UP000301309"/>
    </source>
</evidence>
<accession>A0A4D4KW91</accession>
<dbReference type="InterPro" id="IPR024607">
    <property type="entry name" value="Sulfatase_CS"/>
</dbReference>
<feature type="region of interest" description="Disordered" evidence="4">
    <location>
        <begin position="336"/>
        <end position="358"/>
    </location>
</feature>
<dbReference type="Pfam" id="PF00884">
    <property type="entry name" value="Sulfatase"/>
    <property type="match status" value="1"/>
</dbReference>
<evidence type="ECO:0000256" key="1">
    <source>
        <dbReference type="ARBA" id="ARBA00008779"/>
    </source>
</evidence>